<dbReference type="Proteomes" id="UP000243723">
    <property type="component" value="Unassembled WGS sequence"/>
</dbReference>
<comment type="caution">
    <text evidence="4">The sequence shown here is derived from an EMBL/GenBank/DDBJ whole genome shotgun (WGS) entry which is preliminary data.</text>
</comment>
<accession>A0A2P8A7W8</accession>
<feature type="region of interest" description="Disordered" evidence="1">
    <location>
        <begin position="50"/>
        <end position="87"/>
    </location>
</feature>
<reference evidence="4 5" key="1">
    <citation type="submission" date="2017-05" db="EMBL/GenBank/DDBJ databases">
        <title>Draft genome sequence of Elsinoe australis.</title>
        <authorList>
            <person name="Cheng Q."/>
        </authorList>
    </citation>
    <scope>NUCLEOTIDE SEQUENCE [LARGE SCALE GENOMIC DNA]</scope>
    <source>
        <strain evidence="4 5">NL1</strain>
    </source>
</reference>
<evidence type="ECO:0000313" key="5">
    <source>
        <dbReference type="Proteomes" id="UP000243723"/>
    </source>
</evidence>
<keyword evidence="5" id="KW-1185">Reference proteome</keyword>
<dbReference type="Pfam" id="PF12754">
    <property type="entry name" value="Get5_N"/>
    <property type="match status" value="1"/>
</dbReference>
<feature type="domain" description="Get5 N-terminal" evidence="2">
    <location>
        <begin position="35"/>
        <end position="172"/>
    </location>
</feature>
<evidence type="ECO:0008006" key="6">
    <source>
        <dbReference type="Google" id="ProtNLM"/>
    </source>
</evidence>
<dbReference type="Gene3D" id="1.10.286.70">
    <property type="entry name" value="Get5 dimerization domain"/>
    <property type="match status" value="1"/>
</dbReference>
<dbReference type="AlphaFoldDB" id="A0A2P8A7W8"/>
<proteinExistence type="predicted"/>
<evidence type="ECO:0000256" key="1">
    <source>
        <dbReference type="SAM" id="MobiDB-lite"/>
    </source>
</evidence>
<feature type="region of interest" description="Disordered" evidence="1">
    <location>
        <begin position="1"/>
        <end position="21"/>
    </location>
</feature>
<sequence length="273" mass="29675">MLPSDFTYTPDHNRDSSTTLRNYQRTSATMSEVQFAKSFLGTLDRKPTKLSSDFVSDPRKYPSQSPYILPKPAHPFPKPTASTTTPSQTLTITLRPTKPPHQPLTLPQQDASLVTILDLKNAYASHASLDQSKIKILYNKRPASDLKTLKDLLPVGQDVKGDVELSVMILGGAVAGAATAAMEVERAGTPKVEVPDPETMGKAKGTGEVDSGPGSERAGREAEKEGKTGAQRAQEEVKGEQFWGDLRDFLVQRLRDEGEGERLVGVFRKAVGS</sequence>
<evidence type="ECO:0000259" key="2">
    <source>
        <dbReference type="Pfam" id="PF12754"/>
    </source>
</evidence>
<organism evidence="4 5">
    <name type="scientific">Elsinoe australis</name>
    <dbReference type="NCBI Taxonomy" id="40998"/>
    <lineage>
        <taxon>Eukaryota</taxon>
        <taxon>Fungi</taxon>
        <taxon>Dikarya</taxon>
        <taxon>Ascomycota</taxon>
        <taxon>Pezizomycotina</taxon>
        <taxon>Dothideomycetes</taxon>
        <taxon>Dothideomycetidae</taxon>
        <taxon>Myriangiales</taxon>
        <taxon>Elsinoaceae</taxon>
        <taxon>Elsinoe</taxon>
    </lineage>
</organism>
<feature type="domain" description="Get5 C-terminal" evidence="3">
    <location>
        <begin position="232"/>
        <end position="270"/>
    </location>
</feature>
<dbReference type="STRING" id="40998.A0A2P8A7W8"/>
<dbReference type="InterPro" id="IPR049256">
    <property type="entry name" value="Get5_C"/>
</dbReference>
<evidence type="ECO:0000259" key="3">
    <source>
        <dbReference type="Pfam" id="PF17183"/>
    </source>
</evidence>
<gene>
    <name evidence="4" type="ORF">B9Z65_6176</name>
</gene>
<evidence type="ECO:0000313" key="4">
    <source>
        <dbReference type="EMBL" id="PSK56552.1"/>
    </source>
</evidence>
<dbReference type="OrthoDB" id="5366541at2759"/>
<feature type="compositionally biased region" description="Basic and acidic residues" evidence="1">
    <location>
        <begin position="217"/>
        <end position="238"/>
    </location>
</feature>
<name>A0A2P8A7W8_9PEZI</name>
<dbReference type="Pfam" id="PF17183">
    <property type="entry name" value="Get5_C"/>
    <property type="match status" value="1"/>
</dbReference>
<protein>
    <recommendedName>
        <fullName evidence="6">Ubiquitin-like domain-containing protein</fullName>
    </recommendedName>
</protein>
<dbReference type="EMBL" id="NHZQ01000060">
    <property type="protein sequence ID" value="PSK56552.1"/>
    <property type="molecule type" value="Genomic_DNA"/>
</dbReference>
<dbReference type="InterPro" id="IPR024737">
    <property type="entry name" value="Get5_N"/>
</dbReference>
<feature type="region of interest" description="Disordered" evidence="1">
    <location>
        <begin position="187"/>
        <end position="238"/>
    </location>
</feature>